<organism evidence="1 2">
    <name type="scientific">Eimeria tenella</name>
    <name type="common">Coccidian parasite</name>
    <dbReference type="NCBI Taxonomy" id="5802"/>
    <lineage>
        <taxon>Eukaryota</taxon>
        <taxon>Sar</taxon>
        <taxon>Alveolata</taxon>
        <taxon>Apicomplexa</taxon>
        <taxon>Conoidasida</taxon>
        <taxon>Coccidia</taxon>
        <taxon>Eucoccidiorida</taxon>
        <taxon>Eimeriorina</taxon>
        <taxon>Eimeriidae</taxon>
        <taxon>Eimeria</taxon>
    </lineage>
</organism>
<protein>
    <submittedName>
        <fullName evidence="1">Uncharacterized protein</fullName>
    </submittedName>
</protein>
<evidence type="ECO:0000313" key="1">
    <source>
        <dbReference type="EMBL" id="CAK51505.1"/>
    </source>
</evidence>
<gene>
    <name evidence="1" type="ORF">e1004f01.tmp0051</name>
</gene>
<name>C8TE19_EIMTE</name>
<dbReference type="AlphaFoldDB" id="C8TE19"/>
<sequence>MAEYLHHRSYKVNANQATVAVVKNLVDDKKNHISRDRWSSDAVSIPIADLLNVPSCTTNVITRRSRKSARPHKVTCTNLAINNSSMRGNPSKTARYAAFDLYNMTVAQGKMNATLDIICLIDCKLSRLAKLFATSLGLLQPVDKIAGTRFDDPGNGHSGWSRTSVDSAFIHRLYICRTSCTLPGVTTKIGQNVFVLGGVECSLNSDLTKQKPSLCKLASKCENKPPSPQTI</sequence>
<proteinExistence type="predicted"/>
<dbReference type="EMBL" id="AM269894">
    <property type="protein sequence ID" value="CAK51505.1"/>
    <property type="molecule type" value="Genomic_DNA"/>
</dbReference>
<reference evidence="1 2" key="1">
    <citation type="journal article" date="2007" name="Genome Res.">
        <title>Sequencing and analysis of chromosome 1 of Eimeria tenella reveals a unique segmental organization.</title>
        <authorList>
            <person name="Ling K.H."/>
            <person name="Rajandream M.A."/>
            <person name="Rivailler P."/>
            <person name="Ivens A."/>
            <person name="Yap S.J."/>
            <person name="Madeira A.M.B.N."/>
            <person name="Mungall K."/>
            <person name="Billington K."/>
            <person name="Yee W.Y."/>
            <person name="Bankier A.T."/>
            <person name="Carroll F."/>
            <person name="Durham A.M."/>
            <person name="Peters N."/>
            <person name="Loo S.S."/>
            <person name="Mat-Isa M.N."/>
            <person name="Novaes J."/>
            <person name="Quail M."/>
            <person name="Rosli R."/>
            <person name="Shamsudin M.N."/>
            <person name="Sobreira T.J.P."/>
            <person name="Tivey A.R."/>
            <person name="Wai S.F."/>
            <person name="White S."/>
            <person name="Wu X."/>
            <person name="Kerhornou A.X."/>
            <person name="Blake D."/>
            <person name="Mohamed R."/>
            <person name="Shirley M."/>
            <person name="Gruber A."/>
            <person name="Berriman M."/>
            <person name="Tomley F."/>
            <person name="Dear P.H."/>
            <person name="Wan K.L."/>
        </authorList>
    </citation>
    <scope>NUCLEOTIDE SEQUENCE [LARGE SCALE GENOMIC DNA]</scope>
    <source>
        <strain evidence="1 2">Houghton</strain>
    </source>
</reference>
<evidence type="ECO:0000313" key="2">
    <source>
        <dbReference type="Proteomes" id="UP000243681"/>
    </source>
</evidence>
<dbReference type="Proteomes" id="UP000243681">
    <property type="component" value="Chromosome 1"/>
</dbReference>
<accession>C8TE19</accession>